<evidence type="ECO:0000256" key="1">
    <source>
        <dbReference type="SAM" id="Phobius"/>
    </source>
</evidence>
<evidence type="ECO:0000313" key="2">
    <source>
        <dbReference type="Proteomes" id="UP000887577"/>
    </source>
</evidence>
<name>A0A914XWK6_9BILA</name>
<sequence length="83" mass="9795">MVAPSWWPYRATPKDVSKKLFFIVTGLIIGTKLITNIYHPYREYEEELERGKIELLRKYKALFDQRKNGDAITLGANKEQQQH</sequence>
<reference evidence="3" key="1">
    <citation type="submission" date="2022-11" db="UniProtKB">
        <authorList>
            <consortium name="WormBaseParasite"/>
        </authorList>
    </citation>
    <scope>IDENTIFICATION</scope>
</reference>
<dbReference type="AlphaFoldDB" id="A0A914XWK6"/>
<keyword evidence="1" id="KW-0812">Transmembrane</keyword>
<proteinExistence type="predicted"/>
<evidence type="ECO:0000313" key="3">
    <source>
        <dbReference type="WBParaSite" id="PSU_v2.g10916.t1"/>
    </source>
</evidence>
<keyword evidence="1" id="KW-1133">Transmembrane helix</keyword>
<dbReference type="Proteomes" id="UP000887577">
    <property type="component" value="Unplaced"/>
</dbReference>
<dbReference type="WBParaSite" id="PSU_v2.g10916.t1">
    <property type="protein sequence ID" value="PSU_v2.g10916.t1"/>
    <property type="gene ID" value="PSU_v2.g10916"/>
</dbReference>
<feature type="transmembrane region" description="Helical" evidence="1">
    <location>
        <begin position="20"/>
        <end position="38"/>
    </location>
</feature>
<organism evidence="2 3">
    <name type="scientific">Panagrolaimus superbus</name>
    <dbReference type="NCBI Taxonomy" id="310955"/>
    <lineage>
        <taxon>Eukaryota</taxon>
        <taxon>Metazoa</taxon>
        <taxon>Ecdysozoa</taxon>
        <taxon>Nematoda</taxon>
        <taxon>Chromadorea</taxon>
        <taxon>Rhabditida</taxon>
        <taxon>Tylenchina</taxon>
        <taxon>Panagrolaimomorpha</taxon>
        <taxon>Panagrolaimoidea</taxon>
        <taxon>Panagrolaimidae</taxon>
        <taxon>Panagrolaimus</taxon>
    </lineage>
</organism>
<protein>
    <submittedName>
        <fullName evidence="3">Uncharacterized protein</fullName>
    </submittedName>
</protein>
<accession>A0A914XWK6</accession>
<keyword evidence="2" id="KW-1185">Reference proteome</keyword>
<keyword evidence="1" id="KW-0472">Membrane</keyword>